<gene>
    <name evidence="2" type="ORF">OS493_000353</name>
</gene>
<feature type="compositionally biased region" description="Basic and acidic residues" evidence="1">
    <location>
        <begin position="50"/>
        <end position="62"/>
    </location>
</feature>
<evidence type="ECO:0000313" key="3">
    <source>
        <dbReference type="Proteomes" id="UP001163046"/>
    </source>
</evidence>
<reference evidence="2" key="1">
    <citation type="submission" date="2023-01" db="EMBL/GenBank/DDBJ databases">
        <title>Genome assembly of the deep-sea coral Lophelia pertusa.</title>
        <authorList>
            <person name="Herrera S."/>
            <person name="Cordes E."/>
        </authorList>
    </citation>
    <scope>NUCLEOTIDE SEQUENCE</scope>
    <source>
        <strain evidence="2">USNM1676648</strain>
        <tissue evidence="2">Polyp</tissue>
    </source>
</reference>
<protein>
    <submittedName>
        <fullName evidence="2">Uncharacterized protein</fullName>
    </submittedName>
</protein>
<keyword evidence="3" id="KW-1185">Reference proteome</keyword>
<name>A0A9X0A7F1_9CNID</name>
<dbReference type="AlphaFoldDB" id="A0A9X0A7F1"/>
<evidence type="ECO:0000256" key="1">
    <source>
        <dbReference type="SAM" id="MobiDB-lite"/>
    </source>
</evidence>
<comment type="caution">
    <text evidence="2">The sequence shown here is derived from an EMBL/GenBank/DDBJ whole genome shotgun (WGS) entry which is preliminary data.</text>
</comment>
<organism evidence="2 3">
    <name type="scientific">Desmophyllum pertusum</name>
    <dbReference type="NCBI Taxonomy" id="174260"/>
    <lineage>
        <taxon>Eukaryota</taxon>
        <taxon>Metazoa</taxon>
        <taxon>Cnidaria</taxon>
        <taxon>Anthozoa</taxon>
        <taxon>Hexacorallia</taxon>
        <taxon>Scleractinia</taxon>
        <taxon>Caryophylliina</taxon>
        <taxon>Caryophylliidae</taxon>
        <taxon>Desmophyllum</taxon>
    </lineage>
</organism>
<dbReference type="Proteomes" id="UP001163046">
    <property type="component" value="Unassembled WGS sequence"/>
</dbReference>
<feature type="region of interest" description="Disordered" evidence="1">
    <location>
        <begin position="43"/>
        <end position="159"/>
    </location>
</feature>
<sequence length="159" mass="17815">MDVFGDEEVATVVKHYEETLLRVGVDVESVELEWTLLKNDMQSTRGRRPFFKDAEKPQRHPDPPVLDIPTETPAGAAVSEAEDTEDPTPAAEAEDIEVLVDIPTPTDESEEIEVEEQEDDQEEAAVREKEIENDDSGDSGLESEGDDDEETVLKRLMQF</sequence>
<dbReference type="EMBL" id="MU825396">
    <property type="protein sequence ID" value="KAJ7394538.1"/>
    <property type="molecule type" value="Genomic_DNA"/>
</dbReference>
<feature type="compositionally biased region" description="Acidic residues" evidence="1">
    <location>
        <begin position="107"/>
        <end position="123"/>
    </location>
</feature>
<feature type="compositionally biased region" description="Acidic residues" evidence="1">
    <location>
        <begin position="80"/>
        <end position="98"/>
    </location>
</feature>
<dbReference type="OrthoDB" id="6148788at2759"/>
<feature type="compositionally biased region" description="Acidic residues" evidence="1">
    <location>
        <begin position="131"/>
        <end position="150"/>
    </location>
</feature>
<proteinExistence type="predicted"/>
<accession>A0A9X0A7F1</accession>
<evidence type="ECO:0000313" key="2">
    <source>
        <dbReference type="EMBL" id="KAJ7394538.1"/>
    </source>
</evidence>